<accession>A0A6J5R7Z2</accession>
<evidence type="ECO:0000256" key="1">
    <source>
        <dbReference type="SAM" id="MobiDB-lite"/>
    </source>
</evidence>
<organism evidence="2">
    <name type="scientific">uncultured Caudovirales phage</name>
    <dbReference type="NCBI Taxonomy" id="2100421"/>
    <lineage>
        <taxon>Viruses</taxon>
        <taxon>Duplodnaviria</taxon>
        <taxon>Heunggongvirae</taxon>
        <taxon>Uroviricota</taxon>
        <taxon>Caudoviricetes</taxon>
        <taxon>Peduoviridae</taxon>
        <taxon>Maltschvirus</taxon>
        <taxon>Maltschvirus maltsch</taxon>
    </lineage>
</organism>
<gene>
    <name evidence="2" type="ORF">UFOVP1193_68</name>
</gene>
<feature type="compositionally biased region" description="Basic and acidic residues" evidence="1">
    <location>
        <begin position="1"/>
        <end position="12"/>
    </location>
</feature>
<evidence type="ECO:0000313" key="2">
    <source>
        <dbReference type="EMBL" id="CAB4190517.1"/>
    </source>
</evidence>
<protein>
    <submittedName>
        <fullName evidence="2">Uncharacterized protein</fullName>
    </submittedName>
</protein>
<sequence length="68" mass="7387">MAKSDIKQDKGMVKAAVHKHEKGMHPGKPLTKLAKGGKTNMQMKDMGRGLAKVANQMKSVRSVRKTGV</sequence>
<proteinExistence type="predicted"/>
<name>A0A6J5R7Z2_9CAUD</name>
<dbReference type="EMBL" id="LR797156">
    <property type="protein sequence ID" value="CAB4190517.1"/>
    <property type="molecule type" value="Genomic_DNA"/>
</dbReference>
<feature type="region of interest" description="Disordered" evidence="1">
    <location>
        <begin position="1"/>
        <end position="42"/>
    </location>
</feature>
<reference evidence="2" key="1">
    <citation type="submission" date="2020-05" db="EMBL/GenBank/DDBJ databases">
        <authorList>
            <person name="Chiriac C."/>
            <person name="Salcher M."/>
            <person name="Ghai R."/>
            <person name="Kavagutti S V."/>
        </authorList>
    </citation>
    <scope>NUCLEOTIDE SEQUENCE</scope>
</reference>